<protein>
    <submittedName>
        <fullName evidence="2">Nucleolar complex protein 2</fullName>
    </submittedName>
</protein>
<proteinExistence type="predicted"/>
<evidence type="ECO:0000256" key="1">
    <source>
        <dbReference type="SAM" id="MobiDB-lite"/>
    </source>
</evidence>
<evidence type="ECO:0000313" key="3">
    <source>
        <dbReference type="Proteomes" id="UP000727407"/>
    </source>
</evidence>
<comment type="caution">
    <text evidence="2">The sequence shown here is derived from an EMBL/GenBank/DDBJ whole genome shotgun (WGS) entry which is preliminary data.</text>
</comment>
<feature type="compositionally biased region" description="Polar residues" evidence="1">
    <location>
        <begin position="49"/>
        <end position="61"/>
    </location>
</feature>
<keyword evidence="3" id="KW-1185">Reference proteome</keyword>
<sequence length="61" mass="6818">MPELQYMQRQTENPCSTLHFCTDYTPVGLLPPEPVEGLARLARARPRPNTSRGSESTVEMG</sequence>
<accession>A0A8J4UZM6</accession>
<dbReference type="EMBL" id="QNUK01000025">
    <property type="protein sequence ID" value="KAF5907145.1"/>
    <property type="molecule type" value="Genomic_DNA"/>
</dbReference>
<dbReference type="Proteomes" id="UP000727407">
    <property type="component" value="Unassembled WGS sequence"/>
</dbReference>
<feature type="non-terminal residue" evidence="2">
    <location>
        <position position="61"/>
    </location>
</feature>
<organism evidence="2 3">
    <name type="scientific">Clarias magur</name>
    <name type="common">Asian catfish</name>
    <name type="synonym">Macropteronotus magur</name>
    <dbReference type="NCBI Taxonomy" id="1594786"/>
    <lineage>
        <taxon>Eukaryota</taxon>
        <taxon>Metazoa</taxon>
        <taxon>Chordata</taxon>
        <taxon>Craniata</taxon>
        <taxon>Vertebrata</taxon>
        <taxon>Euteleostomi</taxon>
        <taxon>Actinopterygii</taxon>
        <taxon>Neopterygii</taxon>
        <taxon>Teleostei</taxon>
        <taxon>Ostariophysi</taxon>
        <taxon>Siluriformes</taxon>
        <taxon>Clariidae</taxon>
        <taxon>Clarias</taxon>
    </lineage>
</organism>
<dbReference type="AlphaFoldDB" id="A0A8J4UZM6"/>
<gene>
    <name evidence="2" type="primary">pro-2</name>
    <name evidence="2" type="ORF">DAT39_003245</name>
</gene>
<evidence type="ECO:0000313" key="2">
    <source>
        <dbReference type="EMBL" id="KAF5907145.1"/>
    </source>
</evidence>
<name>A0A8J4UZM6_CLAMG</name>
<feature type="region of interest" description="Disordered" evidence="1">
    <location>
        <begin position="41"/>
        <end position="61"/>
    </location>
</feature>
<reference evidence="2" key="1">
    <citation type="submission" date="2020-07" db="EMBL/GenBank/DDBJ databases">
        <title>Clarias magur genome sequencing, assembly and annotation.</title>
        <authorList>
            <person name="Kushwaha B."/>
            <person name="Kumar R."/>
            <person name="Das P."/>
            <person name="Joshi C.G."/>
            <person name="Kumar D."/>
            <person name="Nagpure N.S."/>
            <person name="Pandey M."/>
            <person name="Agarwal S."/>
            <person name="Srivastava S."/>
            <person name="Singh M."/>
            <person name="Sahoo L."/>
            <person name="Jayasankar P."/>
            <person name="Meher P.K."/>
            <person name="Koringa P.G."/>
            <person name="Iquebal M.A."/>
            <person name="Das S.P."/>
            <person name="Bit A."/>
            <person name="Patnaik S."/>
            <person name="Patel N."/>
            <person name="Shah T.M."/>
            <person name="Hinsu A."/>
            <person name="Jena J.K."/>
        </authorList>
    </citation>
    <scope>NUCLEOTIDE SEQUENCE</scope>
    <source>
        <strain evidence="2">CIFAMagur01</strain>
        <tissue evidence="2">Testis</tissue>
    </source>
</reference>